<feature type="domain" description="Reverse transcriptase Ty1/copia-type" evidence="2">
    <location>
        <begin position="467"/>
        <end position="537"/>
    </location>
</feature>
<protein>
    <submittedName>
        <fullName evidence="3">Transmembrane Fragile-X-F-associated protein</fullName>
    </submittedName>
</protein>
<name>A0A7J0H624_9ERIC</name>
<dbReference type="InterPro" id="IPR019396">
    <property type="entry name" value="TM_Fragile-X-F-assoc"/>
</dbReference>
<proteinExistence type="predicted"/>
<dbReference type="PANTHER" id="PTHR46859">
    <property type="entry name" value="TRANSMEMBRANE FRAGILE-X-F-ASSOCIATED PROTEIN"/>
    <property type="match status" value="1"/>
</dbReference>
<dbReference type="EMBL" id="BJWL01000027">
    <property type="protein sequence ID" value="GFZ18481.1"/>
    <property type="molecule type" value="Genomic_DNA"/>
</dbReference>
<evidence type="ECO:0000256" key="1">
    <source>
        <dbReference type="SAM" id="Phobius"/>
    </source>
</evidence>
<evidence type="ECO:0000259" key="2">
    <source>
        <dbReference type="Pfam" id="PF07727"/>
    </source>
</evidence>
<reference evidence="3 4" key="1">
    <citation type="submission" date="2019-07" db="EMBL/GenBank/DDBJ databases">
        <title>De Novo Assembly of kiwifruit Actinidia rufa.</title>
        <authorList>
            <person name="Sugita-Konishi S."/>
            <person name="Sato K."/>
            <person name="Mori E."/>
            <person name="Abe Y."/>
            <person name="Kisaki G."/>
            <person name="Hamano K."/>
            <person name="Suezawa K."/>
            <person name="Otani M."/>
            <person name="Fukuda T."/>
            <person name="Manabe T."/>
            <person name="Gomi K."/>
            <person name="Tabuchi M."/>
            <person name="Akimitsu K."/>
            <person name="Kataoka I."/>
        </authorList>
    </citation>
    <scope>NUCLEOTIDE SEQUENCE [LARGE SCALE GENOMIC DNA]</scope>
    <source>
        <strain evidence="4">cv. Fuchu</strain>
    </source>
</reference>
<dbReference type="PANTHER" id="PTHR46859:SF6">
    <property type="entry name" value="TRANSMEMBRANE FRAGILE-X-F-ASSOCIATED PROTEIN"/>
    <property type="match status" value="1"/>
</dbReference>
<feature type="transmembrane region" description="Helical" evidence="1">
    <location>
        <begin position="49"/>
        <end position="67"/>
    </location>
</feature>
<feature type="transmembrane region" description="Helical" evidence="1">
    <location>
        <begin position="79"/>
        <end position="101"/>
    </location>
</feature>
<keyword evidence="1 3" id="KW-0812">Transmembrane</keyword>
<dbReference type="OrthoDB" id="1711136at2759"/>
<dbReference type="Pfam" id="PF10269">
    <property type="entry name" value="Tmemb_185A"/>
    <property type="match status" value="1"/>
</dbReference>
<accession>A0A7J0H624</accession>
<sequence>MVSLLPPPLEIIFAPSFTVLHSALPFLPAQSVSSDEDPRQGGICSLQDIGGHIMKIPLIGFQILLFMRLEGTPTRARHISISVVFSPLLLLQGAGLLFAIYRSIERTILLLRSGAGTGRYFTISSKVRDCFEFMLHGSRMLGWWSIDEGSRKEQAQLYYAGASGMVVQLHGDRIYHMFIYNDTVHSLWTALNFKHTSPLPSLYETFAIIDGDERCRRLLQASSATSSGPPIVDQMAFAASSGLGPRSSVSKPTCSYYGNTCHIRERCFKLHLELREQISKRKRKGHPRIAIVADTSPGHVPDLSHIQSQIGQLQSQLGSLFSITHRVLLPLWLQDRILKKIFGKGYERDGLYYFGDSPCENVLTSSLQANVLPNFKSSHSFLIVSLAGRYKVPLASATRAPLKVYTRRAPPSVLLEDSSSVSGASLSPLVSTSVPPRYLSRTCHPLLVLVVSVPIPHSVSEALQNFQWVAAIDVIISMDFTRYHSNHTCFIRHKSDGRCILLSVYVDDIIITGEDAPGIIAVKLALEKFFDIKDLGADYAGSKSDRRSTFGLCTFYGSHLLSWKSKKQVVVSRSSTEESGELLSDASACPGLGLFYTAKTQDGLSCFTGADYAGSKSDRRSTFGLCTFYGSHLLSWKNKKQVVVSRSSTEAEYRAMSAIMLASDSVHHERTKHIEVDVHSIIEKVRSRMITPSFVTSADQTADMFTKPVGPSLLKSSLIKYNTFSPDIVKKMPKSDLAEEIWRLQAALSEQREITNFSQQEYERLQNVIAATFILRYLWIHYVLLVRT</sequence>
<dbReference type="InterPro" id="IPR013103">
    <property type="entry name" value="RVT_2"/>
</dbReference>
<keyword evidence="1" id="KW-1133">Transmembrane helix</keyword>
<keyword evidence="1" id="KW-0472">Membrane</keyword>
<dbReference type="CDD" id="cd09272">
    <property type="entry name" value="RNase_HI_RT_Ty1"/>
    <property type="match status" value="1"/>
</dbReference>
<gene>
    <name evidence="3" type="ORF">Acr_27g0002200</name>
</gene>
<organism evidence="3 4">
    <name type="scientific">Actinidia rufa</name>
    <dbReference type="NCBI Taxonomy" id="165716"/>
    <lineage>
        <taxon>Eukaryota</taxon>
        <taxon>Viridiplantae</taxon>
        <taxon>Streptophyta</taxon>
        <taxon>Embryophyta</taxon>
        <taxon>Tracheophyta</taxon>
        <taxon>Spermatophyta</taxon>
        <taxon>Magnoliopsida</taxon>
        <taxon>eudicotyledons</taxon>
        <taxon>Gunneridae</taxon>
        <taxon>Pentapetalae</taxon>
        <taxon>asterids</taxon>
        <taxon>Ericales</taxon>
        <taxon>Actinidiaceae</taxon>
        <taxon>Actinidia</taxon>
    </lineage>
</organism>
<evidence type="ECO:0000313" key="4">
    <source>
        <dbReference type="Proteomes" id="UP000585474"/>
    </source>
</evidence>
<evidence type="ECO:0000313" key="3">
    <source>
        <dbReference type="EMBL" id="GFZ18481.1"/>
    </source>
</evidence>
<dbReference type="Proteomes" id="UP000585474">
    <property type="component" value="Unassembled WGS sequence"/>
</dbReference>
<dbReference type="AlphaFoldDB" id="A0A7J0H624"/>
<comment type="caution">
    <text evidence="3">The sequence shown here is derived from an EMBL/GenBank/DDBJ whole genome shotgun (WGS) entry which is preliminary data.</text>
</comment>
<dbReference type="Pfam" id="PF07727">
    <property type="entry name" value="RVT_2"/>
    <property type="match status" value="1"/>
</dbReference>
<keyword evidence="4" id="KW-1185">Reference proteome</keyword>